<dbReference type="GO" id="GO:0008483">
    <property type="term" value="F:transaminase activity"/>
    <property type="evidence" value="ECO:0007669"/>
    <property type="project" value="UniProtKB-KW"/>
</dbReference>
<keyword evidence="4 6" id="KW-0808">Transferase</keyword>
<evidence type="ECO:0000313" key="9">
    <source>
        <dbReference type="Proteomes" id="UP000044616"/>
    </source>
</evidence>
<keyword evidence="5" id="KW-0663">Pyridoxal phosphate</keyword>
<dbReference type="Proteomes" id="UP000044616">
    <property type="component" value="Unassembled WGS sequence"/>
</dbReference>
<evidence type="ECO:0000256" key="1">
    <source>
        <dbReference type="ARBA" id="ARBA00001933"/>
    </source>
</evidence>
<reference evidence="8 9" key="1">
    <citation type="submission" date="2014-05" db="EMBL/GenBank/DDBJ databases">
        <authorList>
            <person name="Aslett A.Martin."/>
            <person name="De Silva Nishadi"/>
        </authorList>
    </citation>
    <scope>NUCLEOTIDE SEQUENCE [LARGE SCALE GENOMIC DNA]</scope>
</reference>
<protein>
    <recommendedName>
        <fullName evidence="6">Aminotransferase</fullName>
        <ecNumber evidence="6">2.6.1.-</ecNumber>
    </recommendedName>
</protein>
<name>A0A077UIJ6_9STAP</name>
<dbReference type="EC" id="2.6.1.-" evidence="6"/>
<accession>A0A077UIJ6</accession>
<evidence type="ECO:0000256" key="6">
    <source>
        <dbReference type="RuleBase" id="RU000481"/>
    </source>
</evidence>
<dbReference type="EMBL" id="CCEH01000009">
    <property type="protein sequence ID" value="CDR28205.1"/>
    <property type="molecule type" value="Genomic_DNA"/>
</dbReference>
<evidence type="ECO:0000259" key="7">
    <source>
        <dbReference type="Pfam" id="PF00155"/>
    </source>
</evidence>
<evidence type="ECO:0000313" key="8">
    <source>
        <dbReference type="EMBL" id="CDR28205.1"/>
    </source>
</evidence>
<evidence type="ECO:0000256" key="3">
    <source>
        <dbReference type="ARBA" id="ARBA00022576"/>
    </source>
</evidence>
<dbReference type="InterPro" id="IPR015422">
    <property type="entry name" value="PyrdxlP-dep_Trfase_small"/>
</dbReference>
<dbReference type="GO" id="GO:0030170">
    <property type="term" value="F:pyridoxal phosphate binding"/>
    <property type="evidence" value="ECO:0007669"/>
    <property type="project" value="InterPro"/>
</dbReference>
<dbReference type="GO" id="GO:0006520">
    <property type="term" value="P:amino acid metabolic process"/>
    <property type="evidence" value="ECO:0007669"/>
    <property type="project" value="InterPro"/>
</dbReference>
<dbReference type="InterPro" id="IPR015421">
    <property type="entry name" value="PyrdxlP-dep_Trfase_major"/>
</dbReference>
<evidence type="ECO:0000256" key="5">
    <source>
        <dbReference type="ARBA" id="ARBA00022898"/>
    </source>
</evidence>
<gene>
    <name evidence="8" type="primary">patA</name>
    <name evidence="8" type="ORF">ERS140147_01332</name>
</gene>
<comment type="similarity">
    <text evidence="2 6">Belongs to the class-I pyridoxal-phosphate-dependent aminotransferase family.</text>
</comment>
<evidence type="ECO:0000256" key="4">
    <source>
        <dbReference type="ARBA" id="ARBA00022679"/>
    </source>
</evidence>
<dbReference type="Gene3D" id="3.40.640.10">
    <property type="entry name" value="Type I PLP-dependent aspartate aminotransferase-like (Major domain)"/>
    <property type="match status" value="1"/>
</dbReference>
<dbReference type="InterPro" id="IPR015424">
    <property type="entry name" value="PyrdxlP-dep_Trfase"/>
</dbReference>
<proteinExistence type="inferred from homology"/>
<dbReference type="Gene3D" id="3.90.1150.10">
    <property type="entry name" value="Aspartate Aminotransferase, domain 1"/>
    <property type="match status" value="1"/>
</dbReference>
<dbReference type="InterPro" id="IPR050596">
    <property type="entry name" value="AspAT/PAT-like"/>
</dbReference>
<comment type="cofactor">
    <cofactor evidence="1 6">
        <name>pyridoxal 5'-phosphate</name>
        <dbReference type="ChEBI" id="CHEBI:597326"/>
    </cofactor>
</comment>
<keyword evidence="3 6" id="KW-0032">Aminotransferase</keyword>
<evidence type="ECO:0000256" key="2">
    <source>
        <dbReference type="ARBA" id="ARBA00007441"/>
    </source>
</evidence>
<feature type="domain" description="Aminotransferase class I/classII large" evidence="7">
    <location>
        <begin position="29"/>
        <end position="377"/>
    </location>
</feature>
<dbReference type="SUPFAM" id="SSF53383">
    <property type="entry name" value="PLP-dependent transferases"/>
    <property type="match status" value="1"/>
</dbReference>
<dbReference type="PANTHER" id="PTHR46383">
    <property type="entry name" value="ASPARTATE AMINOTRANSFERASE"/>
    <property type="match status" value="1"/>
</dbReference>
<dbReference type="FunFam" id="3.40.640.10:FF:000033">
    <property type="entry name" value="Aspartate aminotransferase"/>
    <property type="match status" value="1"/>
</dbReference>
<dbReference type="CDD" id="cd00609">
    <property type="entry name" value="AAT_like"/>
    <property type="match status" value="1"/>
</dbReference>
<dbReference type="Pfam" id="PF00155">
    <property type="entry name" value="Aminotran_1_2"/>
    <property type="match status" value="1"/>
</dbReference>
<dbReference type="InterPro" id="IPR004838">
    <property type="entry name" value="NHTrfase_class1_PyrdxlP-BS"/>
</dbReference>
<dbReference type="AlphaFoldDB" id="A0A077UIJ6"/>
<dbReference type="PANTHER" id="PTHR46383:SF4">
    <property type="entry name" value="AMINOTRANSFERASE"/>
    <property type="match status" value="1"/>
</dbReference>
<sequence length="384" mass="43271">MKLSLNSNSKYLRAPSIRQFSNRMKDLDDCINLTIGQPDFAMPDVVKQAYINAIENNKTTYSHNKGLLETREAISQYFKNRYQFYYDPEEIIVTNGASEALDTSLRSIIEPGDEILIPGPIYAGYIPLIEVLGGIPIYIDTTATQFKITPDAIERHITPKTKAILLNYPTNPTGVVLKRNEVEDLVNVLKHYPIFIISDEIYAENTFSGKHISFAEFEDIRDQLLLIGGLSKSHSATGIRIGFLLGPEYLIEKLTFMHAYNCICANVPSQMACIAALKEGLESPKYMNEAYIERRNYLVSELTKLGFNITAQPEGAFYIFPSIKHITDDDFKFCVDLLESVHLAIVPGSAFTEAGKGFVRISYAYDMDVLREGINRLAQFLNTK</sequence>
<dbReference type="RefSeq" id="WP_047530604.1">
    <property type="nucleotide sequence ID" value="NZ_CCEH01000009.1"/>
</dbReference>
<dbReference type="PROSITE" id="PS00105">
    <property type="entry name" value="AA_TRANSFER_CLASS_1"/>
    <property type="match status" value="1"/>
</dbReference>
<dbReference type="InterPro" id="IPR004839">
    <property type="entry name" value="Aminotransferase_I/II_large"/>
</dbReference>
<organism evidence="8 9">
    <name type="scientific">Staphylococcus schweitzeri</name>
    <dbReference type="NCBI Taxonomy" id="1654388"/>
    <lineage>
        <taxon>Bacteria</taxon>
        <taxon>Bacillati</taxon>
        <taxon>Bacillota</taxon>
        <taxon>Bacilli</taxon>
        <taxon>Bacillales</taxon>
        <taxon>Staphylococcaceae</taxon>
        <taxon>Staphylococcus</taxon>
    </lineage>
</organism>